<reference evidence="2" key="1">
    <citation type="submission" date="2012-01" db="EMBL/GenBank/DDBJ databases">
        <title>The Genome Sequence of Treponema denticola H1-T.</title>
        <authorList>
            <consortium name="The Broad Institute Genome Sequencing Platform"/>
            <person name="Earl A."/>
            <person name="Ward D."/>
            <person name="Feldgarden M."/>
            <person name="Gevers D."/>
            <person name="Blanton J.M."/>
            <person name="Fenno C.J."/>
            <person name="Baranova O.V."/>
            <person name="Mathney J."/>
            <person name="Dewhirst F.E."/>
            <person name="Izard J."/>
            <person name="Young S.K."/>
            <person name="Zeng Q."/>
            <person name="Gargeya S."/>
            <person name="Fitzgerald M."/>
            <person name="Haas B."/>
            <person name="Abouelleil A."/>
            <person name="Alvarado L."/>
            <person name="Arachchi H.M."/>
            <person name="Berlin A."/>
            <person name="Chapman S.B."/>
            <person name="Gearin G."/>
            <person name="Goldberg J."/>
            <person name="Griggs A."/>
            <person name="Gujja S."/>
            <person name="Hansen M."/>
            <person name="Heiman D."/>
            <person name="Howarth C."/>
            <person name="Larimer J."/>
            <person name="Lui A."/>
            <person name="MacDonald P.J.P."/>
            <person name="McCowen C."/>
            <person name="Montmayeur A."/>
            <person name="Murphy C."/>
            <person name="Neiman D."/>
            <person name="Pearson M."/>
            <person name="Priest M."/>
            <person name="Roberts A."/>
            <person name="Saif S."/>
            <person name="Shea T."/>
            <person name="Sisk P."/>
            <person name="Stolte C."/>
            <person name="Sykes S."/>
            <person name="Wortman J."/>
            <person name="Nusbaum C."/>
            <person name="Birren B."/>
        </authorList>
    </citation>
    <scope>NUCLEOTIDE SEQUENCE [LARGE SCALE GENOMIC DNA]</scope>
    <source>
        <strain evidence="2">H1-T</strain>
    </source>
</reference>
<sequence length="326" mass="38086">MWNFFTNIKEKFSGINKNYSEKVLNSYTAKLVQVLQSIDNHIEYEIELANNVGLKQDILDKYDPVKYIIELDTQILKKIKNSEKTFYGFYKKAIFLDLTGFKHVNEKIYSELLYRMFEMSASNKNMDVNKFIREFYAYCNKNSFAYAGEEIIDRLKKYLQLAEPYIIKTKYEDNIQEDFRSNSGQQENTDFFAETKEDAYGVKLIIDLLFQYNIEDMKSLNKMLKKAGCFHFFVWIILPIVAAVILSCCLVSTNVIGADDSFIIIIVGAIIAVINLILFIYRAAKIKYLKKSIMKIAIAAKIGENYIYSSLKDRYGKKIKKLLKWK</sequence>
<feature type="transmembrane region" description="Helical" evidence="1">
    <location>
        <begin position="262"/>
        <end position="284"/>
    </location>
</feature>
<gene>
    <name evidence="2" type="ORF">HMPREF9725_00348</name>
</gene>
<dbReference type="PATRIC" id="fig|999431.4.peg.361"/>
<keyword evidence="1" id="KW-1133">Transmembrane helix</keyword>
<name>M2CJ88_TREDN</name>
<dbReference type="RefSeq" id="WP_002687195.1">
    <property type="nucleotide sequence ID" value="NZ_CM001794.1"/>
</dbReference>
<dbReference type="HOGENOM" id="CLU_852437_0_0_12"/>
<keyword evidence="1" id="KW-0812">Transmembrane</keyword>
<accession>M2CJ88</accession>
<keyword evidence="1" id="KW-0472">Membrane</keyword>
<organism evidence="2">
    <name type="scientific">Treponema denticola H1-T</name>
    <dbReference type="NCBI Taxonomy" id="999431"/>
    <lineage>
        <taxon>Bacteria</taxon>
        <taxon>Pseudomonadati</taxon>
        <taxon>Spirochaetota</taxon>
        <taxon>Spirochaetia</taxon>
        <taxon>Spirochaetales</taxon>
        <taxon>Treponemataceae</taxon>
        <taxon>Treponema</taxon>
    </lineage>
</organism>
<proteinExistence type="predicted"/>
<evidence type="ECO:0000256" key="1">
    <source>
        <dbReference type="SAM" id="Phobius"/>
    </source>
</evidence>
<dbReference type="Proteomes" id="UP000011708">
    <property type="component" value="Chromosome"/>
</dbReference>
<feature type="transmembrane region" description="Helical" evidence="1">
    <location>
        <begin position="232"/>
        <end position="256"/>
    </location>
</feature>
<comment type="caution">
    <text evidence="2">The sequence shown here is derived from an EMBL/GenBank/DDBJ whole genome shotgun (WGS) entry which is preliminary data.</text>
</comment>
<evidence type="ECO:0000313" key="2">
    <source>
        <dbReference type="EMBL" id="EMB33648.1"/>
    </source>
</evidence>
<dbReference type="EMBL" id="AGDW01000005">
    <property type="protein sequence ID" value="EMB33648.1"/>
    <property type="molecule type" value="Genomic_DNA"/>
</dbReference>
<dbReference type="AlphaFoldDB" id="M2CJ88"/>
<protein>
    <submittedName>
        <fullName evidence="2">Uncharacterized protein</fullName>
    </submittedName>
</protein>